<proteinExistence type="predicted"/>
<accession>A0A183UGC9</accession>
<feature type="region of interest" description="Disordered" evidence="1">
    <location>
        <begin position="70"/>
        <end position="96"/>
    </location>
</feature>
<evidence type="ECO:0000256" key="1">
    <source>
        <dbReference type="SAM" id="MobiDB-lite"/>
    </source>
</evidence>
<keyword evidence="3" id="KW-1185">Reference proteome</keyword>
<reference evidence="2 3" key="2">
    <citation type="submission" date="2018-11" db="EMBL/GenBank/DDBJ databases">
        <authorList>
            <consortium name="Pathogen Informatics"/>
        </authorList>
    </citation>
    <scope>NUCLEOTIDE SEQUENCE [LARGE SCALE GENOMIC DNA]</scope>
</reference>
<dbReference type="AlphaFoldDB" id="A0A183UGC9"/>
<dbReference type="WBParaSite" id="TCNE_0000754901-mRNA-1">
    <property type="protein sequence ID" value="TCNE_0000754901-mRNA-1"/>
    <property type="gene ID" value="TCNE_0000754901"/>
</dbReference>
<evidence type="ECO:0000313" key="2">
    <source>
        <dbReference type="EMBL" id="VDM38863.1"/>
    </source>
</evidence>
<gene>
    <name evidence="2" type="ORF">TCNE_LOCUS7542</name>
</gene>
<dbReference type="Proteomes" id="UP000050794">
    <property type="component" value="Unassembled WGS sequence"/>
</dbReference>
<reference evidence="4" key="1">
    <citation type="submission" date="2016-06" db="UniProtKB">
        <authorList>
            <consortium name="WormBaseParasite"/>
        </authorList>
    </citation>
    <scope>IDENTIFICATION</scope>
</reference>
<evidence type="ECO:0000313" key="4">
    <source>
        <dbReference type="WBParaSite" id="TCNE_0000754901-mRNA-1"/>
    </source>
</evidence>
<protein>
    <submittedName>
        <fullName evidence="4">4Fe-4S ferredoxin-type domain-containing protein</fullName>
    </submittedName>
</protein>
<organism evidence="3 4">
    <name type="scientific">Toxocara canis</name>
    <name type="common">Canine roundworm</name>
    <dbReference type="NCBI Taxonomy" id="6265"/>
    <lineage>
        <taxon>Eukaryota</taxon>
        <taxon>Metazoa</taxon>
        <taxon>Ecdysozoa</taxon>
        <taxon>Nematoda</taxon>
        <taxon>Chromadorea</taxon>
        <taxon>Rhabditida</taxon>
        <taxon>Spirurina</taxon>
        <taxon>Ascaridomorpha</taxon>
        <taxon>Ascaridoidea</taxon>
        <taxon>Toxocaridae</taxon>
        <taxon>Toxocara</taxon>
    </lineage>
</organism>
<feature type="compositionally biased region" description="Basic and acidic residues" evidence="1">
    <location>
        <begin position="70"/>
        <end position="79"/>
    </location>
</feature>
<name>A0A183UGC9_TOXCA</name>
<evidence type="ECO:0000313" key="3">
    <source>
        <dbReference type="Proteomes" id="UP000050794"/>
    </source>
</evidence>
<sequence>MCDKRPEALCMQMCPDSEISFRNENGLVHILEMDQPFAERDCAWCERDGGGNIVVVADNRMMQAMARNEDRYGDEEIRSKWSKSTEGGGIDDFAMP</sequence>
<dbReference type="EMBL" id="UYWY01019703">
    <property type="protein sequence ID" value="VDM38863.1"/>
    <property type="molecule type" value="Genomic_DNA"/>
</dbReference>